<dbReference type="Gene3D" id="3.30.590.20">
    <property type="match status" value="1"/>
</dbReference>
<dbReference type="PANTHER" id="PTHR34378:SF1">
    <property type="entry name" value="GLUTAMATE--CYSTEINE LIGASE, CHLOROPLASTIC"/>
    <property type="match status" value="1"/>
</dbReference>
<dbReference type="GO" id="GO:0006750">
    <property type="term" value="P:glutathione biosynthetic process"/>
    <property type="evidence" value="ECO:0007669"/>
    <property type="project" value="InterPro"/>
</dbReference>
<dbReference type="EMBL" id="BJHW01000001">
    <property type="protein sequence ID" value="GDY52055.1"/>
    <property type="molecule type" value="Genomic_DNA"/>
</dbReference>
<name>A0A4D4KSZ3_STRVO</name>
<gene>
    <name evidence="6" type="ORF">SVIO_026780</name>
</gene>
<evidence type="ECO:0000313" key="6">
    <source>
        <dbReference type="EMBL" id="GDY52055.1"/>
    </source>
</evidence>
<dbReference type="InterPro" id="IPR006336">
    <property type="entry name" value="GCS2"/>
</dbReference>
<dbReference type="EC" id="6.3.2.2" evidence="1"/>
<evidence type="ECO:0000256" key="4">
    <source>
        <dbReference type="ARBA" id="ARBA00022840"/>
    </source>
</evidence>
<dbReference type="Pfam" id="PF04107">
    <property type="entry name" value="GCS2"/>
    <property type="match status" value="1"/>
</dbReference>
<accession>A0A4D4KSZ3</accession>
<keyword evidence="3" id="KW-0547">Nucleotide-binding</keyword>
<dbReference type="InterPro" id="IPR014746">
    <property type="entry name" value="Gln_synth/guanido_kin_cat_dom"/>
</dbReference>
<dbReference type="GO" id="GO:0004357">
    <property type="term" value="F:glutamate-cysteine ligase activity"/>
    <property type="evidence" value="ECO:0007669"/>
    <property type="project" value="UniProtKB-EC"/>
</dbReference>
<keyword evidence="7" id="KW-1185">Reference proteome</keyword>
<reference evidence="6 7" key="1">
    <citation type="journal article" date="2020" name="Int. J. Syst. Evol. Microbiol.">
        <title>Reclassification of Streptomyces castelarensis and Streptomyces sporoclivatus as later heterotypic synonyms of Streptomyces antimycoticus.</title>
        <authorList>
            <person name="Komaki H."/>
            <person name="Tamura T."/>
        </authorList>
    </citation>
    <scope>NUCLEOTIDE SEQUENCE [LARGE SCALE GENOMIC DNA]</scope>
    <source>
        <strain evidence="6 7">NBRC 13459</strain>
    </source>
</reference>
<organism evidence="6 7">
    <name type="scientific">Streptomyces violaceusniger</name>
    <dbReference type="NCBI Taxonomy" id="68280"/>
    <lineage>
        <taxon>Bacteria</taxon>
        <taxon>Bacillati</taxon>
        <taxon>Actinomycetota</taxon>
        <taxon>Actinomycetes</taxon>
        <taxon>Kitasatosporales</taxon>
        <taxon>Streptomycetaceae</taxon>
        <taxon>Streptomyces</taxon>
        <taxon>Streptomyces violaceusniger group</taxon>
    </lineage>
</organism>
<evidence type="ECO:0000256" key="5">
    <source>
        <dbReference type="ARBA" id="ARBA00048819"/>
    </source>
</evidence>
<proteinExistence type="predicted"/>
<evidence type="ECO:0000313" key="7">
    <source>
        <dbReference type="Proteomes" id="UP000301309"/>
    </source>
</evidence>
<evidence type="ECO:0000256" key="1">
    <source>
        <dbReference type="ARBA" id="ARBA00012220"/>
    </source>
</evidence>
<keyword evidence="2" id="KW-0436">Ligase</keyword>
<sequence>MHTGRPQRRLVRAPGLTFRAWLRGVPGLRPPTLADLDYHLSTLFPPVRPRGWLELRMVDAQSGDDWVVPTVLAATLLNDPVAADAAYAATEPFCPDAQRPVPSHDIWLRAARTGLDDQDLAKAARACFAAADSALAVPGTPADLRHVLTDFAERYTERGRSPAHDHLGALRRT</sequence>
<comment type="catalytic activity">
    <reaction evidence="5">
        <text>L-cysteine + L-glutamate + ATP = gamma-L-glutamyl-L-cysteine + ADP + phosphate + H(+)</text>
        <dbReference type="Rhea" id="RHEA:13285"/>
        <dbReference type="ChEBI" id="CHEBI:15378"/>
        <dbReference type="ChEBI" id="CHEBI:29985"/>
        <dbReference type="ChEBI" id="CHEBI:30616"/>
        <dbReference type="ChEBI" id="CHEBI:35235"/>
        <dbReference type="ChEBI" id="CHEBI:43474"/>
        <dbReference type="ChEBI" id="CHEBI:58173"/>
        <dbReference type="ChEBI" id="CHEBI:456216"/>
        <dbReference type="EC" id="6.3.2.2"/>
    </reaction>
</comment>
<dbReference type="InterPro" id="IPR035434">
    <property type="entry name" value="GCL_bact_plant"/>
</dbReference>
<evidence type="ECO:0000256" key="3">
    <source>
        <dbReference type="ARBA" id="ARBA00022741"/>
    </source>
</evidence>
<dbReference type="SUPFAM" id="SSF55931">
    <property type="entry name" value="Glutamine synthetase/guanido kinase"/>
    <property type="match status" value="1"/>
</dbReference>
<evidence type="ECO:0000256" key="2">
    <source>
        <dbReference type="ARBA" id="ARBA00022598"/>
    </source>
</evidence>
<dbReference type="GO" id="GO:0005524">
    <property type="term" value="F:ATP binding"/>
    <property type="evidence" value="ECO:0007669"/>
    <property type="project" value="UniProtKB-KW"/>
</dbReference>
<dbReference type="AlphaFoldDB" id="A0A4D4KSZ3"/>
<protein>
    <recommendedName>
        <fullName evidence="1">glutamate--cysteine ligase</fullName>
        <ecNumber evidence="1">6.3.2.2</ecNumber>
    </recommendedName>
</protein>
<dbReference type="Proteomes" id="UP000301309">
    <property type="component" value="Unassembled WGS sequence"/>
</dbReference>
<comment type="caution">
    <text evidence="6">The sequence shown here is derived from an EMBL/GenBank/DDBJ whole genome shotgun (WGS) entry which is preliminary data.</text>
</comment>
<keyword evidence="4" id="KW-0067">ATP-binding</keyword>
<dbReference type="PANTHER" id="PTHR34378">
    <property type="entry name" value="GLUTAMATE--CYSTEINE LIGASE, CHLOROPLASTIC"/>
    <property type="match status" value="1"/>
</dbReference>